<protein>
    <submittedName>
        <fullName evidence="1">Uncharacterized protein</fullName>
    </submittedName>
</protein>
<dbReference type="Proteomes" id="UP000610746">
    <property type="component" value="Unassembled WGS sequence"/>
</dbReference>
<name>A0A8J8G8G5_9FLAO</name>
<reference evidence="1" key="1">
    <citation type="submission" date="2020-05" db="EMBL/GenBank/DDBJ databases">
        <title>Genomic Encyclopedia of Type Strains, Phase IV (KMG-V): Genome sequencing to study the core and pangenomes of soil and plant-associated prokaryotes.</title>
        <authorList>
            <person name="Whitman W."/>
        </authorList>
    </citation>
    <scope>NUCLEOTIDE SEQUENCE</scope>
    <source>
        <strain evidence="1">16F</strain>
    </source>
</reference>
<keyword evidence="2" id="KW-1185">Reference proteome</keyword>
<evidence type="ECO:0000313" key="1">
    <source>
        <dbReference type="EMBL" id="NRS91225.1"/>
    </source>
</evidence>
<gene>
    <name evidence="1" type="ORF">HNQ03_000291</name>
</gene>
<sequence length="47" mass="5485">MLKPFGEHFKIRFETKAKKKFADNAGEKSGKIKGIGIRYFRKILNEN</sequence>
<proteinExistence type="predicted"/>
<organism evidence="1 2">
    <name type="scientific">Frigoriflavimonas asaccharolytica</name>
    <dbReference type="NCBI Taxonomy" id="2735899"/>
    <lineage>
        <taxon>Bacteria</taxon>
        <taxon>Pseudomonadati</taxon>
        <taxon>Bacteroidota</taxon>
        <taxon>Flavobacteriia</taxon>
        <taxon>Flavobacteriales</taxon>
        <taxon>Weeksellaceae</taxon>
        <taxon>Frigoriflavimonas</taxon>
    </lineage>
</organism>
<accession>A0A8J8G8G5</accession>
<dbReference type="AlphaFoldDB" id="A0A8J8G8G5"/>
<evidence type="ECO:0000313" key="2">
    <source>
        <dbReference type="Proteomes" id="UP000610746"/>
    </source>
</evidence>
<dbReference type="EMBL" id="JABSNO010000002">
    <property type="protein sequence ID" value="NRS91225.1"/>
    <property type="molecule type" value="Genomic_DNA"/>
</dbReference>
<comment type="caution">
    <text evidence="1">The sequence shown here is derived from an EMBL/GenBank/DDBJ whole genome shotgun (WGS) entry which is preliminary data.</text>
</comment>